<feature type="non-terminal residue" evidence="1">
    <location>
        <position position="1"/>
    </location>
</feature>
<organism evidence="1">
    <name type="scientific">marine metagenome</name>
    <dbReference type="NCBI Taxonomy" id="408172"/>
    <lineage>
        <taxon>unclassified sequences</taxon>
        <taxon>metagenomes</taxon>
        <taxon>ecological metagenomes</taxon>
    </lineage>
</organism>
<proteinExistence type="predicted"/>
<feature type="non-terminal residue" evidence="1">
    <location>
        <position position="137"/>
    </location>
</feature>
<evidence type="ECO:0000313" key="1">
    <source>
        <dbReference type="EMBL" id="SVE44537.1"/>
    </source>
</evidence>
<dbReference type="AlphaFoldDB" id="A0A383DJ84"/>
<sequence length="137" mass="15690">VNKKDAFAAFGVVQQNERWSWSGISNDGGTVVLTLWQDQFRFRKDEKVHYWSTFGQANEVWVDDVGNRRRIEHIQFCIDNCDGKFRGISVYPKKALLPERVIERAVPLTKLLWTIDKFDASTGECSGHSLQGPSPFV</sequence>
<accession>A0A383DJ84</accession>
<gene>
    <name evidence="1" type="ORF">METZ01_LOCUS497391</name>
</gene>
<protein>
    <submittedName>
        <fullName evidence="1">Uncharacterized protein</fullName>
    </submittedName>
</protein>
<dbReference type="EMBL" id="UINC01217784">
    <property type="protein sequence ID" value="SVE44537.1"/>
    <property type="molecule type" value="Genomic_DNA"/>
</dbReference>
<reference evidence="1" key="1">
    <citation type="submission" date="2018-05" db="EMBL/GenBank/DDBJ databases">
        <authorList>
            <person name="Lanie J.A."/>
            <person name="Ng W.-L."/>
            <person name="Kazmierczak K.M."/>
            <person name="Andrzejewski T.M."/>
            <person name="Davidsen T.M."/>
            <person name="Wayne K.J."/>
            <person name="Tettelin H."/>
            <person name="Glass J.I."/>
            <person name="Rusch D."/>
            <person name="Podicherti R."/>
            <person name="Tsui H.-C.T."/>
            <person name="Winkler M.E."/>
        </authorList>
    </citation>
    <scope>NUCLEOTIDE SEQUENCE</scope>
</reference>
<name>A0A383DJ84_9ZZZZ</name>